<dbReference type="Gene3D" id="1.10.10.10">
    <property type="entry name" value="Winged helix-like DNA-binding domain superfamily/Winged helix DNA-binding domain"/>
    <property type="match status" value="1"/>
</dbReference>
<reference evidence="7 8" key="1">
    <citation type="journal article" date="2015" name="Genome Announc.">
        <title>Expanding the biotechnology potential of lactobacilli through comparative genomics of 213 strains and associated genera.</title>
        <authorList>
            <person name="Sun Z."/>
            <person name="Harris H.M."/>
            <person name="McCann A."/>
            <person name="Guo C."/>
            <person name="Argimon S."/>
            <person name="Zhang W."/>
            <person name="Yang X."/>
            <person name="Jeffery I.B."/>
            <person name="Cooney J.C."/>
            <person name="Kagawa T.F."/>
            <person name="Liu W."/>
            <person name="Song Y."/>
            <person name="Salvetti E."/>
            <person name="Wrobel A."/>
            <person name="Rasinkangas P."/>
            <person name="Parkhill J."/>
            <person name="Rea M.C."/>
            <person name="O'Sullivan O."/>
            <person name="Ritari J."/>
            <person name="Douillard F.P."/>
            <person name="Paul Ross R."/>
            <person name="Yang R."/>
            <person name="Briner A.E."/>
            <person name="Felis G.E."/>
            <person name="de Vos W.M."/>
            <person name="Barrangou R."/>
            <person name="Klaenhammer T.R."/>
            <person name="Caufield P.W."/>
            <person name="Cui Y."/>
            <person name="Zhang H."/>
            <person name="O'Toole P.W."/>
        </authorList>
    </citation>
    <scope>NUCLEOTIDE SEQUENCE [LARGE SCALE GENOMIC DNA]</scope>
    <source>
        <strain evidence="7 8">DSM 20515</strain>
    </source>
</reference>
<dbReference type="GO" id="GO:0032993">
    <property type="term" value="C:protein-DNA complex"/>
    <property type="evidence" value="ECO:0007669"/>
    <property type="project" value="TreeGrafter"/>
</dbReference>
<dbReference type="PROSITE" id="PS50931">
    <property type="entry name" value="HTH_LYSR"/>
    <property type="match status" value="1"/>
</dbReference>
<dbReference type="Proteomes" id="UP000051845">
    <property type="component" value="Unassembled WGS sequence"/>
</dbReference>
<evidence type="ECO:0000256" key="1">
    <source>
        <dbReference type="ARBA" id="ARBA00009437"/>
    </source>
</evidence>
<dbReference type="SUPFAM" id="SSF53850">
    <property type="entry name" value="Periplasmic binding protein-like II"/>
    <property type="match status" value="1"/>
</dbReference>
<dbReference type="EMBL" id="AYYR01000013">
    <property type="protein sequence ID" value="KRM77273.1"/>
    <property type="molecule type" value="Genomic_DNA"/>
</dbReference>
<dbReference type="STRING" id="33960.TY91_07730"/>
<dbReference type="AlphaFoldDB" id="A0A0R2BMA5"/>
<evidence type="ECO:0000313" key="7">
    <source>
        <dbReference type="EMBL" id="KRM77273.1"/>
    </source>
</evidence>
<protein>
    <submittedName>
        <fullName evidence="7">LysR family transcriptional regulator</fullName>
    </submittedName>
</protein>
<comment type="caution">
    <text evidence="7">The sequence shown here is derived from an EMBL/GenBank/DDBJ whole genome shotgun (WGS) entry which is preliminary data.</text>
</comment>
<accession>A0A0R2BMA5</accession>
<dbReference type="InterPro" id="IPR000847">
    <property type="entry name" value="LysR_HTH_N"/>
</dbReference>
<feature type="domain" description="HTH lysR-type" evidence="6">
    <location>
        <begin position="9"/>
        <end position="66"/>
    </location>
</feature>
<keyword evidence="4" id="KW-0804">Transcription</keyword>
<dbReference type="InterPro" id="IPR036388">
    <property type="entry name" value="WH-like_DNA-bd_sf"/>
</dbReference>
<feature type="compositionally biased region" description="Basic residues" evidence="5">
    <location>
        <begin position="321"/>
        <end position="335"/>
    </location>
</feature>
<dbReference type="Pfam" id="PF03466">
    <property type="entry name" value="LysR_substrate"/>
    <property type="match status" value="1"/>
</dbReference>
<dbReference type="Pfam" id="PF00126">
    <property type="entry name" value="HTH_1"/>
    <property type="match status" value="1"/>
</dbReference>
<evidence type="ECO:0000256" key="4">
    <source>
        <dbReference type="ARBA" id="ARBA00023163"/>
    </source>
</evidence>
<organism evidence="7 8">
    <name type="scientific">Secundilactobacillus collinoides DSM 20515 = JCM 1123</name>
    <dbReference type="NCBI Taxonomy" id="1423733"/>
    <lineage>
        <taxon>Bacteria</taxon>
        <taxon>Bacillati</taxon>
        <taxon>Bacillota</taxon>
        <taxon>Bacilli</taxon>
        <taxon>Lactobacillales</taxon>
        <taxon>Lactobacillaceae</taxon>
        <taxon>Secundilactobacillus</taxon>
    </lineage>
</organism>
<evidence type="ECO:0000256" key="5">
    <source>
        <dbReference type="SAM" id="MobiDB-lite"/>
    </source>
</evidence>
<keyword evidence="3" id="KW-0238">DNA-binding</keyword>
<keyword evidence="2" id="KW-0805">Transcription regulation</keyword>
<evidence type="ECO:0000256" key="3">
    <source>
        <dbReference type="ARBA" id="ARBA00023125"/>
    </source>
</evidence>
<evidence type="ECO:0000256" key="2">
    <source>
        <dbReference type="ARBA" id="ARBA00023015"/>
    </source>
</evidence>
<evidence type="ECO:0000313" key="8">
    <source>
        <dbReference type="Proteomes" id="UP000051845"/>
    </source>
</evidence>
<dbReference type="Gene3D" id="3.40.190.10">
    <property type="entry name" value="Periplasmic binding protein-like II"/>
    <property type="match status" value="2"/>
</dbReference>
<dbReference type="SUPFAM" id="SSF46785">
    <property type="entry name" value="Winged helix' DNA-binding domain"/>
    <property type="match status" value="1"/>
</dbReference>
<dbReference type="GO" id="GO:0003677">
    <property type="term" value="F:DNA binding"/>
    <property type="evidence" value="ECO:0007669"/>
    <property type="project" value="UniProtKB-KW"/>
</dbReference>
<dbReference type="PATRIC" id="fig|1423733.4.peg.540"/>
<evidence type="ECO:0000259" key="6">
    <source>
        <dbReference type="PROSITE" id="PS50931"/>
    </source>
</evidence>
<dbReference type="PANTHER" id="PTHR30346:SF29">
    <property type="entry name" value="LYSR SUBSTRATE-BINDING"/>
    <property type="match status" value="1"/>
</dbReference>
<gene>
    <name evidence="7" type="ORF">FC82_GL000518</name>
</gene>
<dbReference type="GO" id="GO:0003700">
    <property type="term" value="F:DNA-binding transcription factor activity"/>
    <property type="evidence" value="ECO:0007669"/>
    <property type="project" value="InterPro"/>
</dbReference>
<dbReference type="InterPro" id="IPR036390">
    <property type="entry name" value="WH_DNA-bd_sf"/>
</dbReference>
<feature type="region of interest" description="Disordered" evidence="5">
    <location>
        <begin position="311"/>
        <end position="335"/>
    </location>
</feature>
<sequence length="335" mass="36808">MMTGGAAMLDIWRLKILIQFDTLKTMKRVSEVMAITQSAVSAQLKQLEKDTNTTLLEKVGRNVELTATAKELIAQVRPIIDDLEAVEASLTGADSNYEGIVRIGAFSSALQALVVPAAAAVNQQYPEVDFRLAELEPPASLTALSAHQIDLAIVAYIGDMMPLPDDLTAVELGTDELKVLVNTHNQLAGQTSVSINDLRDQDWAMEPDGAYLSDKVWRLCQEAGYQPHRIATFQDYGAIRQAVTYNMGIGVLPGITIPKQLTNTALLALTPTQHRHFYLVSRKAQARMKTIEATRTQIQATSKRVLTLGSARRATINPGRSKARKTQQTKTKQRK</sequence>
<dbReference type="InterPro" id="IPR005119">
    <property type="entry name" value="LysR_subst-bd"/>
</dbReference>
<proteinExistence type="inferred from homology"/>
<name>A0A0R2BMA5_SECCO</name>
<dbReference type="PANTHER" id="PTHR30346">
    <property type="entry name" value="TRANSCRIPTIONAL DUAL REGULATOR HCAR-RELATED"/>
    <property type="match status" value="1"/>
</dbReference>
<comment type="similarity">
    <text evidence="1">Belongs to the LysR transcriptional regulatory family.</text>
</comment>